<accession>A0A6J4L5G8</accession>
<dbReference type="AlphaFoldDB" id="A0A6J4L5G8"/>
<evidence type="ECO:0000313" key="2">
    <source>
        <dbReference type="EMBL" id="CAA9322693.1"/>
    </source>
</evidence>
<evidence type="ECO:0000256" key="1">
    <source>
        <dbReference type="SAM" id="MobiDB-lite"/>
    </source>
</evidence>
<protein>
    <submittedName>
        <fullName evidence="2">Uncharacterized protein</fullName>
    </submittedName>
</protein>
<feature type="region of interest" description="Disordered" evidence="1">
    <location>
        <begin position="1"/>
        <end position="57"/>
    </location>
</feature>
<gene>
    <name evidence="2" type="ORF">AVDCRST_MAG68-2061</name>
</gene>
<feature type="region of interest" description="Disordered" evidence="1">
    <location>
        <begin position="89"/>
        <end position="108"/>
    </location>
</feature>
<proteinExistence type="predicted"/>
<reference evidence="2" key="1">
    <citation type="submission" date="2020-02" db="EMBL/GenBank/DDBJ databases">
        <authorList>
            <person name="Meier V. D."/>
        </authorList>
    </citation>
    <scope>NUCLEOTIDE SEQUENCE</scope>
    <source>
        <strain evidence="2">AVDCRST_MAG68</strain>
    </source>
</reference>
<feature type="compositionally biased region" description="Basic and acidic residues" evidence="1">
    <location>
        <begin position="11"/>
        <end position="29"/>
    </location>
</feature>
<organism evidence="2">
    <name type="scientific">uncultured Gemmatimonadota bacterium</name>
    <dbReference type="NCBI Taxonomy" id="203437"/>
    <lineage>
        <taxon>Bacteria</taxon>
        <taxon>Pseudomonadati</taxon>
        <taxon>Gemmatimonadota</taxon>
        <taxon>environmental samples</taxon>
    </lineage>
</organism>
<sequence>MPQPKNIATEKQNDKLEHTEGGVTTRDDATDVGVPMLPGDASEPVGPEDAAGAGLKRGDYRERFIPGSTVVPVENPKPGEPTAVVVEQAPRTEQIGDEPGVKGGVGTA</sequence>
<name>A0A6J4L5G8_9BACT</name>
<dbReference type="EMBL" id="CADCTW010000097">
    <property type="protein sequence ID" value="CAA9322693.1"/>
    <property type="molecule type" value="Genomic_DNA"/>
</dbReference>